<reference evidence="9 10" key="1">
    <citation type="submission" date="2019-03" db="EMBL/GenBank/DDBJ databases">
        <title>Draft genome of Gammaproteobacteria bacterium LSUCC0057, a member of the SAR92 clade.</title>
        <authorList>
            <person name="Lanclos V.C."/>
            <person name="Doiron C."/>
            <person name="Henson M.W."/>
            <person name="Thrash J.C."/>
        </authorList>
    </citation>
    <scope>NUCLEOTIDE SEQUENCE [LARGE SCALE GENOMIC DNA]</scope>
    <source>
        <strain evidence="9 10">LSUCC0057</strain>
    </source>
</reference>
<keyword evidence="10" id="KW-1185">Reference proteome</keyword>
<comment type="caution">
    <text evidence="9">The sequence shown here is derived from an EMBL/GenBank/DDBJ whole genome shotgun (WGS) entry which is preliminary data.</text>
</comment>
<evidence type="ECO:0000256" key="5">
    <source>
        <dbReference type="ARBA" id="ARBA00023204"/>
    </source>
</evidence>
<name>A0A4Y8UKD4_9GAMM</name>
<keyword evidence="2" id="KW-0227">DNA damage</keyword>
<dbReference type="EC" id="2.7.7.7" evidence="9"/>
<gene>
    <name evidence="9" type="primary">umuD</name>
    <name evidence="9" type="ORF">E3W66_02555</name>
</gene>
<dbReference type="InterPro" id="IPR039418">
    <property type="entry name" value="LexA-like"/>
</dbReference>
<dbReference type="GO" id="GO:0003887">
    <property type="term" value="F:DNA-directed DNA polymerase activity"/>
    <property type="evidence" value="ECO:0007669"/>
    <property type="project" value="UniProtKB-EC"/>
</dbReference>
<dbReference type="PRINTS" id="PR00726">
    <property type="entry name" value="LEXASERPTASE"/>
</dbReference>
<dbReference type="Gene3D" id="2.10.109.10">
    <property type="entry name" value="Umud Fragment, subunit A"/>
    <property type="match status" value="1"/>
</dbReference>
<dbReference type="CDD" id="cd06529">
    <property type="entry name" value="S24_LexA-like"/>
    <property type="match status" value="1"/>
</dbReference>
<feature type="domain" description="Peptidase S24/S26A/S26B/S26C" evidence="8">
    <location>
        <begin position="18"/>
        <end position="132"/>
    </location>
</feature>
<evidence type="ECO:0000256" key="3">
    <source>
        <dbReference type="ARBA" id="ARBA00022801"/>
    </source>
</evidence>
<dbReference type="GO" id="GO:0016787">
    <property type="term" value="F:hydrolase activity"/>
    <property type="evidence" value="ECO:0007669"/>
    <property type="project" value="UniProtKB-KW"/>
</dbReference>
<evidence type="ECO:0000313" key="10">
    <source>
        <dbReference type="Proteomes" id="UP000298133"/>
    </source>
</evidence>
<dbReference type="OrthoDB" id="9787787at2"/>
<evidence type="ECO:0000256" key="7">
    <source>
        <dbReference type="RuleBase" id="RU003991"/>
    </source>
</evidence>
<protein>
    <submittedName>
        <fullName evidence="9">Translesion error-prone DNA polymerase V autoproteolytic subunit</fullName>
        <ecNumber evidence="9">2.7.7.7</ecNumber>
    </submittedName>
</protein>
<proteinExistence type="inferred from homology"/>
<evidence type="ECO:0000256" key="6">
    <source>
        <dbReference type="ARBA" id="ARBA00023236"/>
    </source>
</evidence>
<organism evidence="9 10">
    <name type="scientific">Gammaproteobacteria bacterium LSUCC0057</name>
    <dbReference type="NCBI Taxonomy" id="2559237"/>
    <lineage>
        <taxon>Bacteria</taxon>
        <taxon>Pseudomonadati</taxon>
        <taxon>Pseudomonadota</taxon>
        <taxon>Gammaproteobacteria</taxon>
        <taxon>Cellvibrionales</taxon>
        <taxon>Porticoccaceae</taxon>
        <taxon>SAR92 clade</taxon>
    </lineage>
</organism>
<keyword evidence="9" id="KW-0548">Nucleotidyltransferase</keyword>
<evidence type="ECO:0000313" key="9">
    <source>
        <dbReference type="EMBL" id="TFH68852.1"/>
    </source>
</evidence>
<keyword evidence="4 7" id="KW-0068">Autocatalytic cleavage</keyword>
<dbReference type="PANTHER" id="PTHR33516:SF2">
    <property type="entry name" value="LEXA REPRESSOR-RELATED"/>
    <property type="match status" value="1"/>
</dbReference>
<accession>A0A4Y8UKD4</accession>
<evidence type="ECO:0000256" key="2">
    <source>
        <dbReference type="ARBA" id="ARBA00022763"/>
    </source>
</evidence>
<keyword evidence="5" id="KW-0234">DNA repair</keyword>
<dbReference type="EMBL" id="SPIA01000001">
    <property type="protein sequence ID" value="TFH68852.1"/>
    <property type="molecule type" value="Genomic_DNA"/>
</dbReference>
<dbReference type="GO" id="GO:0006281">
    <property type="term" value="P:DNA repair"/>
    <property type="evidence" value="ECO:0007669"/>
    <property type="project" value="UniProtKB-KW"/>
</dbReference>
<dbReference type="InterPro" id="IPR015927">
    <property type="entry name" value="Peptidase_S24_S26A/B/C"/>
</dbReference>
<dbReference type="InterPro" id="IPR050077">
    <property type="entry name" value="LexA_repressor"/>
</dbReference>
<dbReference type="InterPro" id="IPR006197">
    <property type="entry name" value="Peptidase_S24_LexA"/>
</dbReference>
<dbReference type="SUPFAM" id="SSF51306">
    <property type="entry name" value="LexA/Signal peptidase"/>
    <property type="match status" value="1"/>
</dbReference>
<keyword evidence="6" id="KW-0742">SOS response</keyword>
<dbReference type="PANTHER" id="PTHR33516">
    <property type="entry name" value="LEXA REPRESSOR"/>
    <property type="match status" value="1"/>
</dbReference>
<dbReference type="GO" id="GO:0006355">
    <property type="term" value="P:regulation of DNA-templated transcription"/>
    <property type="evidence" value="ECO:0007669"/>
    <property type="project" value="InterPro"/>
</dbReference>
<dbReference type="Pfam" id="PF00717">
    <property type="entry name" value="Peptidase_S24"/>
    <property type="match status" value="1"/>
</dbReference>
<dbReference type="Proteomes" id="UP000298133">
    <property type="component" value="Unassembled WGS sequence"/>
</dbReference>
<evidence type="ECO:0000256" key="1">
    <source>
        <dbReference type="ARBA" id="ARBA00007484"/>
    </source>
</evidence>
<dbReference type="GO" id="GO:0009432">
    <property type="term" value="P:SOS response"/>
    <property type="evidence" value="ECO:0007669"/>
    <property type="project" value="UniProtKB-KW"/>
</dbReference>
<dbReference type="AlphaFoldDB" id="A0A4Y8UKD4"/>
<evidence type="ECO:0000259" key="8">
    <source>
        <dbReference type="Pfam" id="PF00717"/>
    </source>
</evidence>
<dbReference type="InterPro" id="IPR036286">
    <property type="entry name" value="LexA/Signal_pep-like_sf"/>
</dbReference>
<evidence type="ECO:0000256" key="4">
    <source>
        <dbReference type="ARBA" id="ARBA00022813"/>
    </source>
</evidence>
<dbReference type="GO" id="GO:0003677">
    <property type="term" value="F:DNA binding"/>
    <property type="evidence" value="ECO:0007669"/>
    <property type="project" value="InterPro"/>
</dbReference>
<dbReference type="NCBIfam" id="NF007621">
    <property type="entry name" value="PRK10276.1"/>
    <property type="match status" value="1"/>
</dbReference>
<keyword evidence="3 7" id="KW-0378">Hydrolase</keyword>
<comment type="similarity">
    <text evidence="1 7">Belongs to the peptidase S24 family.</text>
</comment>
<keyword evidence="9" id="KW-0808">Transferase</keyword>
<sequence>MRVTKIEGEVALQPLAIPLYLSRVAAGFPSPADDYIEESIDLNKHVIKRPAATYFARANGDSMTGMGIFDGDLLVVDRSKTAVTGSVVIAVMNGELVCKVLDKERRLLRSANSRYPALAVLDDVECSIEGVVTHALRYLDVRAG</sequence>